<dbReference type="KEGG" id="stae:HNV11_19065"/>
<organism evidence="4 5">
    <name type="scientific">Spirosoma taeanense</name>
    <dbReference type="NCBI Taxonomy" id="2735870"/>
    <lineage>
        <taxon>Bacteria</taxon>
        <taxon>Pseudomonadati</taxon>
        <taxon>Bacteroidota</taxon>
        <taxon>Cytophagia</taxon>
        <taxon>Cytophagales</taxon>
        <taxon>Cytophagaceae</taxon>
        <taxon>Spirosoma</taxon>
    </lineage>
</organism>
<dbReference type="EMBL" id="CP053435">
    <property type="protein sequence ID" value="QJW91328.1"/>
    <property type="molecule type" value="Genomic_DNA"/>
</dbReference>
<dbReference type="PROSITE" id="PS51352">
    <property type="entry name" value="THIOREDOXIN_2"/>
    <property type="match status" value="1"/>
</dbReference>
<dbReference type="CDD" id="cd02947">
    <property type="entry name" value="TRX_family"/>
    <property type="match status" value="1"/>
</dbReference>
<keyword evidence="1 2" id="KW-0732">Signal</keyword>
<evidence type="ECO:0000313" key="4">
    <source>
        <dbReference type="EMBL" id="QJW91328.1"/>
    </source>
</evidence>
<evidence type="ECO:0000259" key="3">
    <source>
        <dbReference type="PROSITE" id="PS51352"/>
    </source>
</evidence>
<keyword evidence="5" id="KW-1185">Reference proteome</keyword>
<feature type="domain" description="Thioredoxin" evidence="3">
    <location>
        <begin position="2"/>
        <end position="137"/>
    </location>
</feature>
<feature type="signal peptide" evidence="2">
    <location>
        <begin position="1"/>
        <end position="19"/>
    </location>
</feature>
<dbReference type="Pfam" id="PF13098">
    <property type="entry name" value="Thioredoxin_2"/>
    <property type="match status" value="1"/>
</dbReference>
<dbReference type="Proteomes" id="UP000502756">
    <property type="component" value="Chromosome"/>
</dbReference>
<proteinExistence type="predicted"/>
<name>A0A6M5YAY3_9BACT</name>
<dbReference type="PANTHER" id="PTHR15337:SF11">
    <property type="entry name" value="THIOREDOXIN DOMAIN-CONTAINING PROTEIN"/>
    <property type="match status" value="1"/>
</dbReference>
<dbReference type="PANTHER" id="PTHR15337">
    <property type="entry name" value="ANTERIOR GRADIENT PROTEIN-RELATED"/>
    <property type="match status" value="1"/>
</dbReference>
<accession>A0A6M5YAY3</accession>
<sequence>MKRFLLALSLFLLLTTVRADEPVGIRFFAGSWQDALAEARNQNKPLYVDFYTTWCPPCRRMAREAFPNPKIGEKFNAHFISYQVNAEAGEGPEIARQYGVGGYPTALFITPTGELVHRAVGYGGVNAMLQQADQVLAMPRMRRSLRQNRS</sequence>
<dbReference type="InterPro" id="IPR036249">
    <property type="entry name" value="Thioredoxin-like_sf"/>
</dbReference>
<evidence type="ECO:0000313" key="5">
    <source>
        <dbReference type="Proteomes" id="UP000502756"/>
    </source>
</evidence>
<dbReference type="RefSeq" id="WP_171741176.1">
    <property type="nucleotide sequence ID" value="NZ_CP053435.1"/>
</dbReference>
<dbReference type="InterPro" id="IPR051099">
    <property type="entry name" value="AGR/TXD"/>
</dbReference>
<gene>
    <name evidence="4" type="ORF">HNV11_19065</name>
</gene>
<reference evidence="4 5" key="1">
    <citation type="submission" date="2020-05" db="EMBL/GenBank/DDBJ databases">
        <title>Genome sequencing of Spirosoma sp. TS118.</title>
        <authorList>
            <person name="Lee J.-H."/>
            <person name="Jeong S."/>
            <person name="Zhao L."/>
            <person name="Jung J.-H."/>
            <person name="Kim M.-K."/>
            <person name="Lim S."/>
        </authorList>
    </citation>
    <scope>NUCLEOTIDE SEQUENCE [LARGE SCALE GENOMIC DNA]</scope>
    <source>
        <strain evidence="4 5">TS118</strain>
    </source>
</reference>
<dbReference type="InterPro" id="IPR012336">
    <property type="entry name" value="Thioredoxin-like_fold"/>
</dbReference>
<dbReference type="Gene3D" id="3.40.30.10">
    <property type="entry name" value="Glutaredoxin"/>
    <property type="match status" value="1"/>
</dbReference>
<evidence type="ECO:0000256" key="1">
    <source>
        <dbReference type="ARBA" id="ARBA00022729"/>
    </source>
</evidence>
<evidence type="ECO:0000256" key="2">
    <source>
        <dbReference type="SAM" id="SignalP"/>
    </source>
</evidence>
<dbReference type="SUPFAM" id="SSF52833">
    <property type="entry name" value="Thioredoxin-like"/>
    <property type="match status" value="1"/>
</dbReference>
<dbReference type="AlphaFoldDB" id="A0A6M5YAY3"/>
<protein>
    <submittedName>
        <fullName evidence="4">Thioredoxin fold domain-containing protein</fullName>
    </submittedName>
</protein>
<dbReference type="InterPro" id="IPR013766">
    <property type="entry name" value="Thioredoxin_domain"/>
</dbReference>
<feature type="chain" id="PRO_5026886753" evidence="2">
    <location>
        <begin position="20"/>
        <end position="150"/>
    </location>
</feature>